<proteinExistence type="predicted"/>
<comment type="caution">
    <text evidence="2">The sequence shown here is derived from an EMBL/GenBank/DDBJ whole genome shotgun (WGS) entry which is preliminary data.</text>
</comment>
<dbReference type="VEuPathDB" id="PlasmoDB:PGABG01_0805200"/>
<organism evidence="2 3">
    <name type="scientific">Plasmodium gaboni</name>
    <dbReference type="NCBI Taxonomy" id="647221"/>
    <lineage>
        <taxon>Eukaryota</taxon>
        <taxon>Sar</taxon>
        <taxon>Alveolata</taxon>
        <taxon>Apicomplexa</taxon>
        <taxon>Aconoidasida</taxon>
        <taxon>Haemosporida</taxon>
        <taxon>Plasmodiidae</taxon>
        <taxon>Plasmodium</taxon>
        <taxon>Plasmodium (Laverania)</taxon>
    </lineage>
</organism>
<dbReference type="AlphaFoldDB" id="A0A151LN47"/>
<protein>
    <submittedName>
        <fullName evidence="2">Uncharacterized protein</fullName>
    </submittedName>
</protein>
<evidence type="ECO:0000313" key="3">
    <source>
        <dbReference type="Proteomes" id="UP000076004"/>
    </source>
</evidence>
<reference evidence="2 3" key="1">
    <citation type="journal article" date="2016" name="Nat. Commun.">
        <title>Genomes of cryptic chimpanzee Plasmodium species reveal key evolutionary events leading to human malaria.</title>
        <authorList>
            <person name="Sundararaman S.A."/>
            <person name="Plenderleith L.J."/>
            <person name="Liu W."/>
            <person name="Loy D.E."/>
            <person name="Learn G.H."/>
            <person name="Li Y."/>
            <person name="Shaw K.S."/>
            <person name="Ayouba A."/>
            <person name="Peeters M."/>
            <person name="Speede S."/>
            <person name="Shaw G.M."/>
            <person name="Bushman F.D."/>
            <person name="Brisson D."/>
            <person name="Rayner J.C."/>
            <person name="Sharp P.M."/>
            <person name="Hahn B.H."/>
        </authorList>
    </citation>
    <scope>NUCLEOTIDE SEQUENCE [LARGE SCALE GENOMIC DNA]</scope>
    <source>
        <strain evidence="2 3">SY75</strain>
    </source>
</reference>
<dbReference type="EMBL" id="LVLB01000009">
    <property type="protein sequence ID" value="KYO00653.1"/>
    <property type="molecule type" value="Genomic_DNA"/>
</dbReference>
<dbReference type="KEGG" id="pgab:PGSY75_0805100"/>
<feature type="compositionally biased region" description="Basic and acidic residues" evidence="1">
    <location>
        <begin position="378"/>
        <end position="388"/>
    </location>
</feature>
<feature type="compositionally biased region" description="Polar residues" evidence="1">
    <location>
        <begin position="252"/>
        <end position="272"/>
    </location>
</feature>
<dbReference type="RefSeq" id="XP_018642154.1">
    <property type="nucleotide sequence ID" value="XM_018785187.1"/>
</dbReference>
<dbReference type="GeneID" id="29775807"/>
<sequence>MKSLYQMNHVGHPFMYPKMDITKMNKTNNQNIPNKAYNPSISPNMNTNKKSYGTSLNYIKKEDSSKNSIYNNYEYLDASHLEMLDLNKNIKNILPKPMKPSLDLESLCKETTSTMNKSKIHSMQSREDQNKNVKHFYEMGTPQIIGTYIQPLHHNLNNFNQNNFPKNHMFPLPPASPFFQPPNFRTNLTQVSNTFIPLQHANKNTNIYGMPSYLIPENKPQNLTVTVVPNKDKDLLEKEAKHLKALLDSSSKGIVNSTPDYQKIQPSSLSNYNDKESDFSFGKNDNSEHAEYSEQNCNDENDTENNYNSFVNEFYDPHNSISYNNVNEFLKNSNQKNQQHAFHLESNEDVGRKVHKEFTYSKGTSLNKINILNQNYKDEGEKQQENETKINMNTQERDEERQTMKKDSSIPKRTQLAKKKEEHHNNTNHSVLKKHEPSTCFKNSKTYINIRLGKPKKLYITNSSDPIDKKLSEWHNAHNSQIGWKKYRRGVYTFGKTEVILSLIHDKIIVKKINGKHIKDNLLTVEKFVSLNELYEIQQEENDNMLRKRGVKFFNF</sequence>
<evidence type="ECO:0000313" key="2">
    <source>
        <dbReference type="EMBL" id="KYO00653.1"/>
    </source>
</evidence>
<feature type="region of interest" description="Disordered" evidence="1">
    <location>
        <begin position="252"/>
        <end position="305"/>
    </location>
</feature>
<dbReference type="Proteomes" id="UP000076004">
    <property type="component" value="Unassembled WGS sequence"/>
</dbReference>
<gene>
    <name evidence="2" type="ORF">PGSY75_0805100</name>
</gene>
<evidence type="ECO:0000256" key="1">
    <source>
        <dbReference type="SAM" id="MobiDB-lite"/>
    </source>
</evidence>
<feature type="region of interest" description="Disordered" evidence="1">
    <location>
        <begin position="378"/>
        <end position="433"/>
    </location>
</feature>
<dbReference type="VEuPathDB" id="PlasmoDB:PGSY75_0805100"/>
<name>A0A151LN47_9APIC</name>
<accession>A0A151LN47</accession>
<feature type="compositionally biased region" description="Basic and acidic residues" evidence="1">
    <location>
        <begin position="395"/>
        <end position="410"/>
    </location>
</feature>